<name>A0A0F8X2I3_9ZZZZ</name>
<evidence type="ECO:0000313" key="1">
    <source>
        <dbReference type="EMBL" id="KKK63317.1"/>
    </source>
</evidence>
<organism evidence="1">
    <name type="scientific">marine sediment metagenome</name>
    <dbReference type="NCBI Taxonomy" id="412755"/>
    <lineage>
        <taxon>unclassified sequences</taxon>
        <taxon>metagenomes</taxon>
        <taxon>ecological metagenomes</taxon>
    </lineage>
</organism>
<reference evidence="1" key="1">
    <citation type="journal article" date="2015" name="Nature">
        <title>Complex archaea that bridge the gap between prokaryotes and eukaryotes.</title>
        <authorList>
            <person name="Spang A."/>
            <person name="Saw J.H."/>
            <person name="Jorgensen S.L."/>
            <person name="Zaremba-Niedzwiedzka K."/>
            <person name="Martijn J."/>
            <person name="Lind A.E."/>
            <person name="van Eijk R."/>
            <person name="Schleper C."/>
            <person name="Guy L."/>
            <person name="Ettema T.J."/>
        </authorList>
    </citation>
    <scope>NUCLEOTIDE SEQUENCE</scope>
</reference>
<protein>
    <submittedName>
        <fullName evidence="1">Uncharacterized protein</fullName>
    </submittedName>
</protein>
<sequence length="72" mass="8076">MNEKYLTLVAEEAAEIIHAICKIQRFGANTYWPKGGCMNSEALALEVGDFLEVLDRLGLPADLIERGRARKR</sequence>
<gene>
    <name evidence="1" type="ORF">LCGC14_2995480</name>
</gene>
<proteinExistence type="predicted"/>
<dbReference type="EMBL" id="LAZR01061573">
    <property type="protein sequence ID" value="KKK63317.1"/>
    <property type="molecule type" value="Genomic_DNA"/>
</dbReference>
<dbReference type="AlphaFoldDB" id="A0A0F8X2I3"/>
<comment type="caution">
    <text evidence="1">The sequence shown here is derived from an EMBL/GenBank/DDBJ whole genome shotgun (WGS) entry which is preliminary data.</text>
</comment>
<accession>A0A0F8X2I3</accession>